<dbReference type="InterPro" id="IPR000048">
    <property type="entry name" value="IQ_motif_EF-hand-BS"/>
</dbReference>
<evidence type="ECO:0000313" key="15">
    <source>
        <dbReference type="EMBL" id="KAG8458156.1"/>
    </source>
</evidence>
<evidence type="ECO:0000256" key="8">
    <source>
        <dbReference type="ARBA" id="ARBA00023212"/>
    </source>
</evidence>
<dbReference type="Pfam" id="PF00612">
    <property type="entry name" value="IQ"/>
    <property type="match status" value="1"/>
</dbReference>
<comment type="subunit">
    <text evidence="11">Component of the nexin-dynein regulatory complex (N-DRC). Interacts with CFAP52.</text>
</comment>
<reference evidence="14" key="1">
    <citation type="submission" date="2021-05" db="EMBL/GenBank/DDBJ databases">
        <title>The genome of the haptophyte Pavlova lutheri (Diacronema luteri, Pavlovales) - a model for lipid biosynthesis in eukaryotic algae.</title>
        <authorList>
            <person name="Hulatt C.J."/>
            <person name="Posewitz M.C."/>
        </authorList>
    </citation>
    <scope>NUCLEOTIDE SEQUENCE</scope>
    <source>
        <strain evidence="14">NIVA-4/92</strain>
    </source>
</reference>
<gene>
    <name evidence="14" type="ORF">KFE25_011663</name>
    <name evidence="15" type="ORF">KFE25_011687</name>
</gene>
<organism evidence="14 16">
    <name type="scientific">Diacronema lutheri</name>
    <name type="common">Unicellular marine alga</name>
    <name type="synonym">Monochrysis lutheri</name>
    <dbReference type="NCBI Taxonomy" id="2081491"/>
    <lineage>
        <taxon>Eukaryota</taxon>
        <taxon>Haptista</taxon>
        <taxon>Haptophyta</taxon>
        <taxon>Pavlovophyceae</taxon>
        <taxon>Pavlovales</taxon>
        <taxon>Pavlovaceae</taxon>
        <taxon>Diacronema</taxon>
    </lineage>
</organism>
<comment type="subcellular location">
    <subcellularLocation>
        <location evidence="2">Cytoplasm</location>
        <location evidence="2">Cytoskeleton</location>
        <location evidence="2">Flagellum axoneme</location>
    </subcellularLocation>
</comment>
<evidence type="ECO:0000256" key="6">
    <source>
        <dbReference type="ARBA" id="ARBA00022846"/>
    </source>
</evidence>
<keyword evidence="8" id="KW-0206">Cytoskeleton</keyword>
<comment type="caution">
    <text evidence="14">The sequence shown here is derived from an EMBL/GenBank/DDBJ whole genome shotgun (WGS) entry which is preliminary data.</text>
</comment>
<keyword evidence="5" id="KW-0963">Cytoplasm</keyword>
<feature type="coiled-coil region" evidence="12">
    <location>
        <begin position="236"/>
        <end position="270"/>
    </location>
</feature>
<dbReference type="SMART" id="SM00015">
    <property type="entry name" value="IQ"/>
    <property type="match status" value="1"/>
</dbReference>
<dbReference type="PANTHER" id="PTHR31598:SF1">
    <property type="entry name" value="DYNEIN REGULATORY COMPLEX PROTEIN 10"/>
    <property type="match status" value="1"/>
</dbReference>
<feature type="coiled-coil region" evidence="12">
    <location>
        <begin position="171"/>
        <end position="209"/>
    </location>
</feature>
<evidence type="ECO:0000256" key="1">
    <source>
        <dbReference type="ARBA" id="ARBA00003029"/>
    </source>
</evidence>
<dbReference type="OMA" id="KYDLEMG"/>
<evidence type="ECO:0000313" key="16">
    <source>
        <dbReference type="Proteomes" id="UP000751190"/>
    </source>
</evidence>
<proteinExistence type="inferred from homology"/>
<dbReference type="InterPro" id="IPR042815">
    <property type="entry name" value="DRC10"/>
</dbReference>
<evidence type="ECO:0000256" key="11">
    <source>
        <dbReference type="ARBA" id="ARBA00046836"/>
    </source>
</evidence>
<keyword evidence="7" id="KW-0969">Cilium</keyword>
<evidence type="ECO:0000256" key="13">
    <source>
        <dbReference type="SAM" id="MobiDB-lite"/>
    </source>
</evidence>
<evidence type="ECO:0000256" key="5">
    <source>
        <dbReference type="ARBA" id="ARBA00022490"/>
    </source>
</evidence>
<evidence type="ECO:0000256" key="10">
    <source>
        <dbReference type="ARBA" id="ARBA00032180"/>
    </source>
</evidence>
<dbReference type="OrthoDB" id="10265211at2759"/>
<feature type="compositionally biased region" description="Basic residues" evidence="13">
    <location>
        <begin position="376"/>
        <end position="404"/>
    </location>
</feature>
<evidence type="ECO:0000256" key="7">
    <source>
        <dbReference type="ARBA" id="ARBA00023069"/>
    </source>
</evidence>
<feature type="region of interest" description="Disordered" evidence="13">
    <location>
        <begin position="374"/>
        <end position="404"/>
    </location>
</feature>
<comment type="similarity">
    <text evidence="3">Belongs to the DRC10 family.</text>
</comment>
<dbReference type="AlphaFoldDB" id="A0A8J5XCF7"/>
<evidence type="ECO:0000256" key="12">
    <source>
        <dbReference type="SAM" id="Coils"/>
    </source>
</evidence>
<keyword evidence="6" id="KW-0282">Flagellum</keyword>
<evidence type="ECO:0000256" key="2">
    <source>
        <dbReference type="ARBA" id="ARBA00004611"/>
    </source>
</evidence>
<feature type="coiled-coil region" evidence="12">
    <location>
        <begin position="323"/>
        <end position="350"/>
    </location>
</feature>
<evidence type="ECO:0000256" key="9">
    <source>
        <dbReference type="ARBA" id="ARBA00023273"/>
    </source>
</evidence>
<evidence type="ECO:0000256" key="3">
    <source>
        <dbReference type="ARBA" id="ARBA00009071"/>
    </source>
</evidence>
<sequence length="404" mass="46035">MSRIDTGPPLNIHKLTNVEAQRIMLILDETFVKLSLLSFIPPGATPDDGVLPELVGPEIHQVLREQALLEQQYELVSDPSSGDPAHGLPDFETLDDELRHSSRVVSRMLMEDRRIVDKVEVVMGGVERDASMLRFLATFNELKHQTYQKMSTSIEEEKSKEDFYLEVSAREEKASQMLRALQKDLKSEKAEHEAEVLALDETINKLRTEIDLIRSSTAAEIKDLEESTRTRKDDDKAAWEGTEASLTAELERLRAELGATSVRNRDAEEQLRKKKIKNEGEVEAWIRKYDDEVRDKMSHIKAIHKEYDEELKKIRWYEEHFQRVEAEKAVRAAEQRKLDEEQAKEAAQRALLDHAAIVFQRVCRGFLARRELDRAKKGKGKKGGKGKGKKGGKGKGGKGKGKKK</sequence>
<dbReference type="EMBL" id="JAGTXO010000056">
    <property type="protein sequence ID" value="KAG8458156.1"/>
    <property type="molecule type" value="Genomic_DNA"/>
</dbReference>
<comment type="function">
    <text evidence="1">Component of the nexin-dynein regulatory complex (N-DRC), a key regulator of ciliary/flagellar motility which maintains the alignment and integrity of the distal axoneme and regulates microtubule sliding in motile axonemes.</text>
</comment>
<evidence type="ECO:0000313" key="14">
    <source>
        <dbReference type="EMBL" id="KAG8458132.1"/>
    </source>
</evidence>
<keyword evidence="16" id="KW-1185">Reference proteome</keyword>
<keyword evidence="12" id="KW-0175">Coiled coil</keyword>
<protein>
    <recommendedName>
        <fullName evidence="4">Dynein regulatory complex protein 10</fullName>
    </recommendedName>
    <alternativeName>
        <fullName evidence="10">IQ domain-containing protein D</fullName>
    </alternativeName>
</protein>
<keyword evidence="9" id="KW-0966">Cell projection</keyword>
<dbReference type="EMBL" id="JAGTXO010000056">
    <property type="protein sequence ID" value="KAG8458132.1"/>
    <property type="molecule type" value="Genomic_DNA"/>
</dbReference>
<dbReference type="PANTHER" id="PTHR31598">
    <property type="entry name" value="IQ DOMAIN-CONTAINING PROTEIN D"/>
    <property type="match status" value="1"/>
</dbReference>
<accession>A0A8J5XCF7</accession>
<dbReference type="PROSITE" id="PS50096">
    <property type="entry name" value="IQ"/>
    <property type="match status" value="1"/>
</dbReference>
<dbReference type="Proteomes" id="UP000751190">
    <property type="component" value="Unassembled WGS sequence"/>
</dbReference>
<evidence type="ECO:0000256" key="4">
    <source>
        <dbReference type="ARBA" id="ARBA00021752"/>
    </source>
</evidence>
<name>A0A8J5XCF7_DIALT</name>